<gene>
    <name evidence="3" type="primary">impD</name>
    <name evidence="3" type="ORF">GCM10011352_05320</name>
</gene>
<feature type="domain" description="TssC1 N-terminal" evidence="1">
    <location>
        <begin position="36"/>
        <end position="335"/>
    </location>
</feature>
<evidence type="ECO:0000259" key="2">
    <source>
        <dbReference type="Pfam" id="PF18945"/>
    </source>
</evidence>
<dbReference type="PANTHER" id="PTHR35565:SF1">
    <property type="entry name" value="TYPE VI SECRETION SYSTEM CONTRACTILE SHEATH LARGE SUBUNIT"/>
    <property type="match status" value="1"/>
</dbReference>
<evidence type="ECO:0000259" key="1">
    <source>
        <dbReference type="Pfam" id="PF05943"/>
    </source>
</evidence>
<dbReference type="PANTHER" id="PTHR35565">
    <property type="entry name" value="CYTOPLASMIC PROTEIN-RELATED"/>
    <property type="match status" value="1"/>
</dbReference>
<protein>
    <submittedName>
        <fullName evidence="3">Type VI secretion protein</fullName>
    </submittedName>
</protein>
<sequence>MDPRQEDYLSRALALLAQRDPALLQSRVQLRASLNRLIAELDRQLSEQLSEILHQPAFTELEAGWRNLKSLVTLPVNYQRARVKLLDISWQELSQDLNTCTTLRSSTLYNLIGNRELNTLGGLPFGMVVVNHDVSMEMGLDDDYDDLYTLELLGQLGSLCLCPFVLTPAQDFFGEPDADWLSDVQRIEKILEGPDFTGWQRLRAQPSARFIGLAMPRICLRPAYRDRRIGFIFNERVDKRPGLWGSAAFAFASIVLREFNRLSWFGFMKSRWQERYQGALINLPESASLDSPLRLPQPDVRLFGSLAGFYAKQGFVPVCHSPLTDKYYFNGNNSVWKPGPKDDDQVVCQLQTTLMICRIAHYLKVQIRSMIGNFHTAAECELFLSRWLDNYSSNVVADDENVLARYPLKKGQVRVKEIDGSQGRYVCEVLVQPQYQFDHFSGEVLLTTDLAPPSAERVGS</sequence>
<organism evidence="3 4">
    <name type="scientific">Marinobacterium zhoushanense</name>
    <dbReference type="NCBI Taxonomy" id="1679163"/>
    <lineage>
        <taxon>Bacteria</taxon>
        <taxon>Pseudomonadati</taxon>
        <taxon>Pseudomonadota</taxon>
        <taxon>Gammaproteobacteria</taxon>
        <taxon>Oceanospirillales</taxon>
        <taxon>Oceanospirillaceae</taxon>
        <taxon>Marinobacterium</taxon>
    </lineage>
</organism>
<keyword evidence="4" id="KW-1185">Reference proteome</keyword>
<dbReference type="Proteomes" id="UP000629025">
    <property type="component" value="Unassembled WGS sequence"/>
</dbReference>
<dbReference type="InterPro" id="IPR044031">
    <property type="entry name" value="TssC1_N"/>
</dbReference>
<dbReference type="InterPro" id="IPR010269">
    <property type="entry name" value="T6SS_TssC-like"/>
</dbReference>
<dbReference type="InterPro" id="IPR044032">
    <property type="entry name" value="TssC1_C"/>
</dbReference>
<evidence type="ECO:0000313" key="4">
    <source>
        <dbReference type="Proteomes" id="UP000629025"/>
    </source>
</evidence>
<comment type="caution">
    <text evidence="3">The sequence shown here is derived from an EMBL/GenBank/DDBJ whole genome shotgun (WGS) entry which is preliminary data.</text>
</comment>
<proteinExistence type="predicted"/>
<dbReference type="RefSeq" id="WP_229680510.1">
    <property type="nucleotide sequence ID" value="NZ_BMIJ01000001.1"/>
</dbReference>
<evidence type="ECO:0000313" key="3">
    <source>
        <dbReference type="EMBL" id="GGB82431.1"/>
    </source>
</evidence>
<reference evidence="4" key="1">
    <citation type="journal article" date="2019" name="Int. J. Syst. Evol. Microbiol.">
        <title>The Global Catalogue of Microorganisms (GCM) 10K type strain sequencing project: providing services to taxonomists for standard genome sequencing and annotation.</title>
        <authorList>
            <consortium name="The Broad Institute Genomics Platform"/>
            <consortium name="The Broad Institute Genome Sequencing Center for Infectious Disease"/>
            <person name="Wu L."/>
            <person name="Ma J."/>
        </authorList>
    </citation>
    <scope>NUCLEOTIDE SEQUENCE [LARGE SCALE GENOMIC DNA]</scope>
    <source>
        <strain evidence="4">CGMCC 1.15341</strain>
    </source>
</reference>
<accession>A0ABQ1K0I7</accession>
<dbReference type="EMBL" id="BMIJ01000001">
    <property type="protein sequence ID" value="GGB82431.1"/>
    <property type="molecule type" value="Genomic_DNA"/>
</dbReference>
<feature type="domain" description="TssC1 C-terminal" evidence="2">
    <location>
        <begin position="343"/>
        <end position="450"/>
    </location>
</feature>
<dbReference type="Pfam" id="PF05943">
    <property type="entry name" value="VipB"/>
    <property type="match status" value="1"/>
</dbReference>
<dbReference type="Pfam" id="PF18945">
    <property type="entry name" value="VipB_2"/>
    <property type="match status" value="1"/>
</dbReference>
<name>A0ABQ1K0I7_9GAMM</name>